<dbReference type="GO" id="GO:0046475">
    <property type="term" value="P:glycerophospholipid catabolic process"/>
    <property type="evidence" value="ECO:0007669"/>
    <property type="project" value="TreeGrafter"/>
</dbReference>
<evidence type="ECO:0000256" key="13">
    <source>
        <dbReference type="ARBA" id="ARBA00049197"/>
    </source>
</evidence>
<dbReference type="InterPro" id="IPR006115">
    <property type="entry name" value="6PGDH_NADP-bd"/>
</dbReference>
<dbReference type="GO" id="GO:0008442">
    <property type="term" value="F:3-hydroxyisobutyrate dehydrogenase activity"/>
    <property type="evidence" value="ECO:0007669"/>
    <property type="project" value="UniProtKB-EC"/>
</dbReference>
<dbReference type="InterPro" id="IPR002204">
    <property type="entry name" value="3-OH-isobutyrate_DH-rel_CS"/>
</dbReference>
<evidence type="ECO:0000256" key="16">
    <source>
        <dbReference type="RuleBase" id="RU362103"/>
    </source>
</evidence>
<evidence type="ECO:0000313" key="19">
    <source>
        <dbReference type="Proteomes" id="UP000053958"/>
    </source>
</evidence>
<dbReference type="EMBL" id="LASV01000732">
    <property type="protein sequence ID" value="KKA16906.1"/>
    <property type="molecule type" value="Genomic_DNA"/>
</dbReference>
<sequence>MRAHGLLLAALLLTHVDAGYAPVHTSCPTTPLVRPANGLSTDEASFRQARKQVADQALKSWLAKTNPGFQYTDSILPTLALATSGGGYRSLLVGAGLIQGLDERNSNISTSGLYQALTYHSGLSGGAWLLSSLAGNNWPTVTALKEGLWEQAFQNSLLVPSNPLASPEYGEVLADITAKQAAGYPPTLTDPWGRLLSYQILEAPEGGVNTTFSSVASLSNFTSHAAPFPIILALGVKTFNGECWPGPNATTYEFTPYEFGSWDSDISAFTPTEYLGTSLSNGQPTKAGDCVVNYDNLGYVLGTSSSLFNEACPNIPIAANSTTNLTQDLAEMVVQTHSLTTRDEFAVYPNPFYNYNSSSGVPNPANPIWEQTELRLVDGGEAMQNNPIWPFLQPARGVDVLLVNDNSADANNFPNGSEILTTYVQSFNHNLTRMPSIPSVDTFISQGLNKRATFFGCNETDKLTIVYIPNVNLTYPSNTPTTKVQYSASETEGMIGNGVAMANQNGEAGWGTCLGCAIMAKTGNALPSECTACFAKHCYQGDRSSLSYFFWRTRYYRPWVIAYLDYRAVGFIGLGAMGAPMVGHLAAKLPAGVSIYVFDVVQRVVDELCAQHPGRLFPASSARDVAEKSEVVFTMVPEGSHVRTVYLDPQTGICATDLTNKLLIDCSTIDTATSLLVKEQIAQTCPTASFYDAPVSGGVIGAKKGSIAFFLGCADDDPNLARVTALLETMGRQIIPCGGPSLGLAAKLANNYLSGIIAIACSEAMDMGMRAGLDPRVLARVFAAGTAQNTICDRFNPVPGVAPEAPSSHGYRDGFKVQLMRKDFGLAVEMAKRVQARLVLGEAGLATYEGASNDPRCRDLDSRVVFRYLGGDEEWEKKFSKST</sequence>
<evidence type="ECO:0000256" key="9">
    <source>
        <dbReference type="ARBA" id="ARBA00023002"/>
    </source>
</evidence>
<dbReference type="PROSITE" id="PS51210">
    <property type="entry name" value="PLA2C"/>
    <property type="match status" value="1"/>
</dbReference>
<gene>
    <name evidence="18" type="ORF">T310_9520</name>
</gene>
<dbReference type="OrthoDB" id="21615at2759"/>
<evidence type="ECO:0000256" key="5">
    <source>
        <dbReference type="ARBA" id="ARBA00022456"/>
    </source>
</evidence>
<dbReference type="PANTHER" id="PTHR10728:SF33">
    <property type="entry name" value="LYSOPHOSPHOLIPASE 1-RELATED"/>
    <property type="match status" value="1"/>
</dbReference>
<name>A0A0F4YG37_RASE3</name>
<evidence type="ECO:0000256" key="6">
    <source>
        <dbReference type="ARBA" id="ARBA00022729"/>
    </source>
</evidence>
<comment type="pathway">
    <text evidence="2">Amino-acid degradation; L-valine degradation.</text>
</comment>
<comment type="similarity">
    <text evidence="3">Belongs to the HIBADH-related family. 3-hydroxyisobutyrate dehydrogenase subfamily.</text>
</comment>
<dbReference type="Gene3D" id="3.40.50.720">
    <property type="entry name" value="NAD(P)-binding Rossmann-like Domain"/>
    <property type="match status" value="1"/>
</dbReference>
<dbReference type="Pfam" id="PF14833">
    <property type="entry name" value="NAD_binding_11"/>
    <property type="match status" value="1"/>
</dbReference>
<dbReference type="Pfam" id="PF03446">
    <property type="entry name" value="NAD_binding_2"/>
    <property type="match status" value="1"/>
</dbReference>
<keyword evidence="9" id="KW-0560">Oxidoreductase</keyword>
<comment type="catalytic activity">
    <reaction evidence="13">
        <text>3-hydroxy-2-methylpropanoate + NAD(+) = 2-methyl-3-oxopropanoate + NADH + H(+)</text>
        <dbReference type="Rhea" id="RHEA:17681"/>
        <dbReference type="ChEBI" id="CHEBI:11805"/>
        <dbReference type="ChEBI" id="CHEBI:15378"/>
        <dbReference type="ChEBI" id="CHEBI:57540"/>
        <dbReference type="ChEBI" id="CHEBI:57700"/>
        <dbReference type="ChEBI" id="CHEBI:57945"/>
        <dbReference type="EC" id="1.1.1.31"/>
    </reaction>
</comment>
<comment type="similarity">
    <text evidence="4 16">Belongs to the lysophospholipase family.</text>
</comment>
<comment type="caution">
    <text evidence="18">The sequence shown here is derived from an EMBL/GenBank/DDBJ whole genome shotgun (WGS) entry which is preliminary data.</text>
</comment>
<dbReference type="PANTHER" id="PTHR10728">
    <property type="entry name" value="CYTOSOLIC PHOSPHOLIPASE A2"/>
    <property type="match status" value="1"/>
</dbReference>
<evidence type="ECO:0000256" key="11">
    <source>
        <dbReference type="ARBA" id="ARBA00023098"/>
    </source>
</evidence>
<organism evidence="18 19">
    <name type="scientific">Rasamsonia emersonii (strain ATCC 16479 / CBS 393.64 / IMI 116815)</name>
    <dbReference type="NCBI Taxonomy" id="1408163"/>
    <lineage>
        <taxon>Eukaryota</taxon>
        <taxon>Fungi</taxon>
        <taxon>Dikarya</taxon>
        <taxon>Ascomycota</taxon>
        <taxon>Pezizomycotina</taxon>
        <taxon>Eurotiomycetes</taxon>
        <taxon>Eurotiomycetidae</taxon>
        <taxon>Eurotiales</taxon>
        <taxon>Trichocomaceae</taxon>
        <taxon>Rasamsonia</taxon>
    </lineage>
</organism>
<dbReference type="GO" id="GO:0050661">
    <property type="term" value="F:NADP binding"/>
    <property type="evidence" value="ECO:0007669"/>
    <property type="project" value="InterPro"/>
</dbReference>
<dbReference type="GO" id="GO:0005783">
    <property type="term" value="C:endoplasmic reticulum"/>
    <property type="evidence" value="ECO:0007669"/>
    <property type="project" value="TreeGrafter"/>
</dbReference>
<accession>A0A0F4YG37</accession>
<protein>
    <recommendedName>
        <fullName evidence="16">Lysophospholipase</fullName>
        <ecNumber evidence="16">3.1.1.5</ecNumber>
    </recommendedName>
</protein>
<evidence type="ECO:0000256" key="3">
    <source>
        <dbReference type="ARBA" id="ARBA00006013"/>
    </source>
</evidence>
<dbReference type="Proteomes" id="UP000053958">
    <property type="component" value="Unassembled WGS sequence"/>
</dbReference>
<dbReference type="InterPro" id="IPR008927">
    <property type="entry name" value="6-PGluconate_DH-like_C_sf"/>
</dbReference>
<keyword evidence="6 16" id="KW-0732">Signal</keyword>
<dbReference type="SMART" id="SM00022">
    <property type="entry name" value="PLAc"/>
    <property type="match status" value="1"/>
</dbReference>
<dbReference type="GO" id="GO:0004623">
    <property type="term" value="F:phospholipase A2 activity"/>
    <property type="evidence" value="ECO:0007669"/>
    <property type="project" value="TreeGrafter"/>
</dbReference>
<keyword evidence="5" id="KW-0101">Branched-chain amino acid catabolism</keyword>
<keyword evidence="10" id="KW-0520">NAD</keyword>
<dbReference type="GO" id="GO:0051287">
    <property type="term" value="F:NAD binding"/>
    <property type="evidence" value="ECO:0007669"/>
    <property type="project" value="InterPro"/>
</dbReference>
<comment type="catalytic activity">
    <reaction evidence="14 16">
        <text>a 1-acyl-sn-glycero-3-phosphocholine + H2O = sn-glycerol 3-phosphocholine + a fatty acid + H(+)</text>
        <dbReference type="Rhea" id="RHEA:15177"/>
        <dbReference type="ChEBI" id="CHEBI:15377"/>
        <dbReference type="ChEBI" id="CHEBI:15378"/>
        <dbReference type="ChEBI" id="CHEBI:16870"/>
        <dbReference type="ChEBI" id="CHEBI:28868"/>
        <dbReference type="ChEBI" id="CHEBI:58168"/>
        <dbReference type="EC" id="3.1.1.5"/>
    </reaction>
</comment>
<proteinExistence type="inferred from homology"/>
<dbReference type="SUPFAM" id="SSF51735">
    <property type="entry name" value="NAD(P)-binding Rossmann-fold domains"/>
    <property type="match status" value="1"/>
</dbReference>
<dbReference type="InterPro" id="IPR016035">
    <property type="entry name" value="Acyl_Trfase/lysoPLipase"/>
</dbReference>
<keyword evidence="11 15" id="KW-0443">Lipid metabolism</keyword>
<dbReference type="InterPro" id="IPR013328">
    <property type="entry name" value="6PGD_dom2"/>
</dbReference>
<dbReference type="SUPFAM" id="SSF52151">
    <property type="entry name" value="FabD/lysophospholipase-like"/>
    <property type="match status" value="1"/>
</dbReference>
<dbReference type="Gene3D" id="3.40.1090.10">
    <property type="entry name" value="Cytosolic phospholipase A2 catalytic domain"/>
    <property type="match status" value="1"/>
</dbReference>
<dbReference type="PROSITE" id="PS00895">
    <property type="entry name" value="3_HYDROXYISOBUT_DH"/>
    <property type="match status" value="1"/>
</dbReference>
<dbReference type="AlphaFoldDB" id="A0A0F4YG37"/>
<keyword evidence="8 15" id="KW-0442">Lipid degradation</keyword>
<evidence type="ECO:0000256" key="1">
    <source>
        <dbReference type="ARBA" id="ARBA00002169"/>
    </source>
</evidence>
<dbReference type="EC" id="3.1.1.5" evidence="16"/>
<evidence type="ECO:0000256" key="7">
    <source>
        <dbReference type="ARBA" id="ARBA00022801"/>
    </source>
</evidence>
<dbReference type="GeneID" id="25321453"/>
<dbReference type="FunFam" id="3.40.50.720:FF:000746">
    <property type="entry name" value="3-hydroxyisobutyrate dehydrogenase, mitochondrial"/>
    <property type="match status" value="1"/>
</dbReference>
<feature type="chain" id="PRO_5005117055" description="Lysophospholipase" evidence="16">
    <location>
        <begin position="19"/>
        <end position="883"/>
    </location>
</feature>
<evidence type="ECO:0000256" key="2">
    <source>
        <dbReference type="ARBA" id="ARBA00005109"/>
    </source>
</evidence>
<dbReference type="InterPro" id="IPR029154">
    <property type="entry name" value="HIBADH-like_NADP-bd"/>
</dbReference>
<keyword evidence="19" id="KW-1185">Reference proteome</keyword>
<keyword evidence="12" id="KW-0325">Glycoprotein</keyword>
<evidence type="ECO:0000256" key="8">
    <source>
        <dbReference type="ARBA" id="ARBA00022963"/>
    </source>
</evidence>
<dbReference type="Gene3D" id="1.10.1040.10">
    <property type="entry name" value="N-(1-d-carboxylethyl)-l-norvaline Dehydrogenase, domain 2"/>
    <property type="match status" value="1"/>
</dbReference>
<dbReference type="Pfam" id="PF01735">
    <property type="entry name" value="PLA2_B"/>
    <property type="match status" value="1"/>
</dbReference>
<dbReference type="InterPro" id="IPR002642">
    <property type="entry name" value="LysoPLipase_cat_dom"/>
</dbReference>
<keyword evidence="7 15" id="KW-0378">Hydrolase</keyword>
<comment type="function">
    <text evidence="1">Catalyzes the release of fatty acids from lysophospholipids.</text>
</comment>
<feature type="signal peptide" evidence="16">
    <location>
        <begin position="1"/>
        <end position="18"/>
    </location>
</feature>
<dbReference type="STRING" id="1408163.A0A0F4YG37"/>
<feature type="domain" description="PLA2c" evidence="17">
    <location>
        <begin position="26"/>
        <end position="544"/>
    </location>
</feature>
<dbReference type="SUPFAM" id="SSF48179">
    <property type="entry name" value="6-phosphogluconate dehydrogenase C-terminal domain-like"/>
    <property type="match status" value="1"/>
</dbReference>
<evidence type="ECO:0000256" key="4">
    <source>
        <dbReference type="ARBA" id="ARBA00008780"/>
    </source>
</evidence>
<dbReference type="GO" id="GO:0004622">
    <property type="term" value="F:phosphatidylcholine lysophospholipase activity"/>
    <property type="evidence" value="ECO:0007669"/>
    <property type="project" value="UniProtKB-EC"/>
</dbReference>
<dbReference type="RefSeq" id="XP_013323518.1">
    <property type="nucleotide sequence ID" value="XM_013468064.1"/>
</dbReference>
<evidence type="ECO:0000259" key="17">
    <source>
        <dbReference type="PROSITE" id="PS51210"/>
    </source>
</evidence>
<evidence type="ECO:0000256" key="15">
    <source>
        <dbReference type="PROSITE-ProRule" id="PRU00555"/>
    </source>
</evidence>
<dbReference type="FunFam" id="1.10.1040.10:FF:000006">
    <property type="entry name" value="3-hydroxyisobutyrate dehydrogenase"/>
    <property type="match status" value="1"/>
</dbReference>
<evidence type="ECO:0000313" key="18">
    <source>
        <dbReference type="EMBL" id="KKA16906.1"/>
    </source>
</evidence>
<reference evidence="18 19" key="1">
    <citation type="submission" date="2015-04" db="EMBL/GenBank/DDBJ databases">
        <authorList>
            <person name="Heijne W.H."/>
            <person name="Fedorova N.D."/>
            <person name="Nierman W.C."/>
            <person name="Vollebregt A.W."/>
            <person name="Zhao Z."/>
            <person name="Wu L."/>
            <person name="Kumar M."/>
            <person name="Stam H."/>
            <person name="van den Berg M.A."/>
            <person name="Pel H.J."/>
        </authorList>
    </citation>
    <scope>NUCLEOTIDE SEQUENCE [LARGE SCALE GENOMIC DNA]</scope>
    <source>
        <strain evidence="18 19">CBS 393.64</strain>
    </source>
</reference>
<dbReference type="GO" id="GO:0005829">
    <property type="term" value="C:cytosol"/>
    <property type="evidence" value="ECO:0007669"/>
    <property type="project" value="TreeGrafter"/>
</dbReference>
<evidence type="ECO:0000256" key="10">
    <source>
        <dbReference type="ARBA" id="ARBA00023027"/>
    </source>
</evidence>
<dbReference type="GO" id="GO:0009083">
    <property type="term" value="P:branched-chain amino acid catabolic process"/>
    <property type="evidence" value="ECO:0007669"/>
    <property type="project" value="UniProtKB-KW"/>
</dbReference>
<evidence type="ECO:0000256" key="12">
    <source>
        <dbReference type="ARBA" id="ARBA00023180"/>
    </source>
</evidence>
<dbReference type="InterPro" id="IPR036291">
    <property type="entry name" value="NAD(P)-bd_dom_sf"/>
</dbReference>
<evidence type="ECO:0000256" key="14">
    <source>
        <dbReference type="ARBA" id="ARBA00049531"/>
    </source>
</evidence>